<dbReference type="AlphaFoldDB" id="A0A1G4E7L1"/>
<evidence type="ECO:0000313" key="3">
    <source>
        <dbReference type="Proteomes" id="UP000196402"/>
    </source>
</evidence>
<dbReference type="VEuPathDB" id="PlasmoDB:PVW1_050042800"/>
<evidence type="ECO:0000256" key="1">
    <source>
        <dbReference type="SAM" id="MobiDB-lite"/>
    </source>
</evidence>
<dbReference type="VEuPathDB" id="PlasmoDB:PVP01_0500700"/>
<dbReference type="Pfam" id="PF05795">
    <property type="entry name" value="Plasmodium_Vir"/>
    <property type="match status" value="1"/>
</dbReference>
<reference evidence="2 3" key="1">
    <citation type="submission" date="2016-07" db="EMBL/GenBank/DDBJ databases">
        <authorList>
            <consortium name="Pathogen Informatics"/>
        </authorList>
    </citation>
    <scope>NUCLEOTIDE SEQUENCE [LARGE SCALE GENOMIC DNA]</scope>
</reference>
<dbReference type="VEuPathDB" id="PlasmoDB:PVPAM_110056200"/>
<evidence type="ECO:0000313" key="2">
    <source>
        <dbReference type="EMBL" id="SCA60311.1"/>
    </source>
</evidence>
<feature type="compositionally biased region" description="Polar residues" evidence="1">
    <location>
        <begin position="267"/>
        <end position="278"/>
    </location>
</feature>
<name>A0A1G4E7L1_PLAVI</name>
<proteinExistence type="predicted"/>
<organism evidence="2 3">
    <name type="scientific">Plasmodium vivax</name>
    <name type="common">malaria parasite P. vivax</name>
    <dbReference type="NCBI Taxonomy" id="5855"/>
    <lineage>
        <taxon>Eukaryota</taxon>
        <taxon>Sar</taxon>
        <taxon>Alveolata</taxon>
        <taxon>Apicomplexa</taxon>
        <taxon>Aconoidasida</taxon>
        <taxon>Haemosporida</taxon>
        <taxon>Plasmodiidae</taxon>
        <taxon>Plasmodium</taxon>
        <taxon>Plasmodium (Plasmodium)</taxon>
    </lineage>
</organism>
<dbReference type="VEuPathDB" id="PlasmoDB:PVX_103665"/>
<protein>
    <submittedName>
        <fullName evidence="2">Vir protein, putative</fullName>
    </submittedName>
</protein>
<dbReference type="InterPro" id="IPR008780">
    <property type="entry name" value="Plasmodium_Vir"/>
</dbReference>
<gene>
    <name evidence="2" type="ORF">PVT01_000090900</name>
</gene>
<dbReference type="EMBL" id="FLYH01000309">
    <property type="protein sequence ID" value="SCA60311.1"/>
    <property type="molecule type" value="Genomic_DNA"/>
</dbReference>
<dbReference type="Proteomes" id="UP000196402">
    <property type="component" value="Unassembled WGS sequence"/>
</dbReference>
<sequence>MSSGPIFTDFSKLYGKSTKEFYSEKFYDAMDMESPDLKNYEQICNNIQVNIKEKEKMIPVCKKYLRFLDTSKLWSGLFWKFDVSLLLNYWLYDNITHIYGTTQSDIIGIGFGALQLIWSTFNTNQIEKSYREKCKPEPKMVNHEDWKNRKKLYDYYVDFDTLFGQSRIFFNNTCEAYHQKIKEMIPLCTYFERKCSPPGSYSCPEMFYICREKNLETELENLPCHEEIKSRGDSNSEGDTMNRPPVPKLASQSRGDDTGLQGHAASTEDTQLTPKSSDIGTKVSHSVLGAAPVLLTATMLYRVPGFVGSVEAGQIV</sequence>
<accession>A0A1G4E7L1</accession>
<feature type="region of interest" description="Disordered" evidence="1">
    <location>
        <begin position="228"/>
        <end position="278"/>
    </location>
</feature>